<dbReference type="Proteomes" id="UP000440578">
    <property type="component" value="Unassembled WGS sequence"/>
</dbReference>
<reference evidence="6 7" key="1">
    <citation type="submission" date="2019-07" db="EMBL/GenBank/DDBJ databases">
        <title>Draft genome assembly of a fouling barnacle, Amphibalanus amphitrite (Darwin, 1854): The first reference genome for Thecostraca.</title>
        <authorList>
            <person name="Kim W."/>
        </authorList>
    </citation>
    <scope>NUCLEOTIDE SEQUENCE [LARGE SCALE GENOMIC DNA]</scope>
    <source>
        <strain evidence="6">SNU_AA5</strain>
        <tissue evidence="6">Soma without cirri and trophi</tissue>
    </source>
</reference>
<keyword evidence="6" id="KW-0560">Oxidoreductase</keyword>
<comment type="similarity">
    <text evidence="1 2">Belongs to the pirin family.</text>
</comment>
<feature type="compositionally biased region" description="Low complexity" evidence="3">
    <location>
        <begin position="401"/>
        <end position="410"/>
    </location>
</feature>
<dbReference type="GO" id="GO:0051213">
    <property type="term" value="F:dioxygenase activity"/>
    <property type="evidence" value="ECO:0007669"/>
    <property type="project" value="UniProtKB-KW"/>
</dbReference>
<accession>A0A6A4VJZ7</accession>
<dbReference type="InterPro" id="IPR008778">
    <property type="entry name" value="Pirin_C_dom"/>
</dbReference>
<evidence type="ECO:0000313" key="7">
    <source>
        <dbReference type="Proteomes" id="UP000440578"/>
    </source>
</evidence>
<gene>
    <name evidence="6" type="ORF">FJT64_010104</name>
</gene>
<dbReference type="SUPFAM" id="SSF51182">
    <property type="entry name" value="RmlC-like cupins"/>
    <property type="match status" value="2"/>
</dbReference>
<protein>
    <submittedName>
        <fullName evidence="6">Putative quercetin 2,3-dioxygenase</fullName>
    </submittedName>
</protein>
<organism evidence="6 7">
    <name type="scientific">Amphibalanus amphitrite</name>
    <name type="common">Striped barnacle</name>
    <name type="synonym">Balanus amphitrite</name>
    <dbReference type="NCBI Taxonomy" id="1232801"/>
    <lineage>
        <taxon>Eukaryota</taxon>
        <taxon>Metazoa</taxon>
        <taxon>Ecdysozoa</taxon>
        <taxon>Arthropoda</taxon>
        <taxon>Crustacea</taxon>
        <taxon>Multicrustacea</taxon>
        <taxon>Cirripedia</taxon>
        <taxon>Thoracica</taxon>
        <taxon>Thoracicalcarea</taxon>
        <taxon>Balanomorpha</taxon>
        <taxon>Balanoidea</taxon>
        <taxon>Balanidae</taxon>
        <taxon>Amphibalaninae</taxon>
        <taxon>Amphibalanus</taxon>
    </lineage>
</organism>
<proteinExistence type="inferred from homology"/>
<sequence length="425" mass="46279">MPTRVIHKTLDECLAPRQTMEHGLFLTRKIIGSQQLSACDPFILADHVGPIRYGAGEALGVPDHPHRGLVVVTYVVEGGMRHQDSLGHNGELLAGSVQWLTTGRGLVHRELPNDSLLANGGTWEGFQLWVNLPAKDKMMCPEMQEVRPEDVPEYIDEQHRFAVKVLVGQYKELRSPIRTHTPVTLLDVRVSAGGRAVNHAALQDKMMCPEMQEVRPEDVPEYIDEQHRFAVKVLVGQYKELRSPIRTHTPVTLLDVRVSAGGAFSLELAAGHTCWLYVWRGAGQLGHAEQRPVTAGHVARLSDEGHAFRAEADRDQEMRLLIGSGVPLKESVFKFGTFVMSSVSEIEQALEDYRSGRLGQITVGGGPAQAAGSAALPGAARGLDLLNPFQGEIEQLAVAEGEAPAPGPAALSDPATAHLTNGHRH</sequence>
<evidence type="ECO:0000313" key="6">
    <source>
        <dbReference type="EMBL" id="KAF0291854.1"/>
    </source>
</evidence>
<dbReference type="OrthoDB" id="6341212at2759"/>
<dbReference type="InterPro" id="IPR011051">
    <property type="entry name" value="RmlC_Cupin_sf"/>
</dbReference>
<dbReference type="Gene3D" id="2.60.120.10">
    <property type="entry name" value="Jelly Rolls"/>
    <property type="match status" value="2"/>
</dbReference>
<comment type="caution">
    <text evidence="6">The sequence shown here is derived from an EMBL/GenBank/DDBJ whole genome shotgun (WGS) entry which is preliminary data.</text>
</comment>
<keyword evidence="6" id="KW-0223">Dioxygenase</keyword>
<evidence type="ECO:0000256" key="3">
    <source>
        <dbReference type="SAM" id="MobiDB-lite"/>
    </source>
</evidence>
<feature type="domain" description="Pirin C-terminal" evidence="5">
    <location>
        <begin position="254"/>
        <end position="358"/>
    </location>
</feature>
<feature type="region of interest" description="Disordered" evidence="3">
    <location>
        <begin position="401"/>
        <end position="425"/>
    </location>
</feature>
<dbReference type="PANTHER" id="PTHR13903">
    <property type="entry name" value="PIRIN-RELATED"/>
    <property type="match status" value="1"/>
</dbReference>
<dbReference type="Pfam" id="PF05726">
    <property type="entry name" value="Pirin_C"/>
    <property type="match status" value="1"/>
</dbReference>
<feature type="domain" description="Pirin N-terminal" evidence="4">
    <location>
        <begin position="28"/>
        <end position="130"/>
    </location>
</feature>
<dbReference type="EMBL" id="VIIS01001852">
    <property type="protein sequence ID" value="KAF0291854.1"/>
    <property type="molecule type" value="Genomic_DNA"/>
</dbReference>
<evidence type="ECO:0000256" key="2">
    <source>
        <dbReference type="RuleBase" id="RU003457"/>
    </source>
</evidence>
<dbReference type="InterPro" id="IPR003829">
    <property type="entry name" value="Pirin_N_dom"/>
</dbReference>
<keyword evidence="7" id="KW-1185">Reference proteome</keyword>
<evidence type="ECO:0000259" key="4">
    <source>
        <dbReference type="Pfam" id="PF02678"/>
    </source>
</evidence>
<dbReference type="InterPro" id="IPR012093">
    <property type="entry name" value="Pirin"/>
</dbReference>
<evidence type="ECO:0000259" key="5">
    <source>
        <dbReference type="Pfam" id="PF05726"/>
    </source>
</evidence>
<dbReference type="InterPro" id="IPR014710">
    <property type="entry name" value="RmlC-like_jellyroll"/>
</dbReference>
<dbReference type="CDD" id="cd02909">
    <property type="entry name" value="cupin_pirin_N"/>
    <property type="match status" value="1"/>
</dbReference>
<dbReference type="AlphaFoldDB" id="A0A6A4VJZ7"/>
<name>A0A6A4VJZ7_AMPAM</name>
<dbReference type="Pfam" id="PF02678">
    <property type="entry name" value="Pirin"/>
    <property type="match status" value="1"/>
</dbReference>
<dbReference type="PANTHER" id="PTHR13903:SF31">
    <property type="entry name" value="CUPIN-DOMAIN CONTAINING PROTEIN"/>
    <property type="match status" value="1"/>
</dbReference>
<evidence type="ECO:0000256" key="1">
    <source>
        <dbReference type="ARBA" id="ARBA00008416"/>
    </source>
</evidence>
<dbReference type="CDD" id="cd02247">
    <property type="entry name" value="cupin_pirin_C"/>
    <property type="match status" value="1"/>
</dbReference>